<sequence>MTVAENETNFDEPLIHLTSDDFFDCIMRYEDEMDDGFTNTRHMTVTENETNFDEPLVHLTSDDFFDCIMRYEDEMDELLDLRNHFAPILMFLIFLMAILAKIVWKHWPFLVKSMRKERGVYFVEPESLVRLHLFLKSAQTSKDKKTFFEALNSSKLGFEKVMELFPTDFRVNPDDVNDFPKLFGGECPQCFVRLQPKIDDD</sequence>
<name>A0AC34R6M2_9BILA</name>
<dbReference type="WBParaSite" id="JU765_v2.g4028.t1">
    <property type="protein sequence ID" value="JU765_v2.g4028.t1"/>
    <property type="gene ID" value="JU765_v2.g4028"/>
</dbReference>
<accession>A0AC34R6M2</accession>
<reference evidence="2" key="1">
    <citation type="submission" date="2022-11" db="UniProtKB">
        <authorList>
            <consortium name="WormBaseParasite"/>
        </authorList>
    </citation>
    <scope>IDENTIFICATION</scope>
</reference>
<evidence type="ECO:0000313" key="2">
    <source>
        <dbReference type="WBParaSite" id="JU765_v2.g4028.t1"/>
    </source>
</evidence>
<evidence type="ECO:0000313" key="1">
    <source>
        <dbReference type="Proteomes" id="UP000887576"/>
    </source>
</evidence>
<protein>
    <submittedName>
        <fullName evidence="2">Uncharacterized protein</fullName>
    </submittedName>
</protein>
<organism evidence="1 2">
    <name type="scientific">Panagrolaimus sp. JU765</name>
    <dbReference type="NCBI Taxonomy" id="591449"/>
    <lineage>
        <taxon>Eukaryota</taxon>
        <taxon>Metazoa</taxon>
        <taxon>Ecdysozoa</taxon>
        <taxon>Nematoda</taxon>
        <taxon>Chromadorea</taxon>
        <taxon>Rhabditida</taxon>
        <taxon>Tylenchina</taxon>
        <taxon>Panagrolaimomorpha</taxon>
        <taxon>Panagrolaimoidea</taxon>
        <taxon>Panagrolaimidae</taxon>
        <taxon>Panagrolaimus</taxon>
    </lineage>
</organism>
<proteinExistence type="predicted"/>
<dbReference type="Proteomes" id="UP000887576">
    <property type="component" value="Unplaced"/>
</dbReference>